<sequence length="60" mass="7082">MFIKINGRLHYLWRAVDSNGDEIDTLVQKRKDKRAAIRFFNKLLKGQRCIPDSSVFYPIV</sequence>
<accession>A0A9X1ZQE2</accession>
<evidence type="ECO:0000313" key="2">
    <source>
        <dbReference type="EMBL" id="MCL1144180.1"/>
    </source>
</evidence>
<dbReference type="Proteomes" id="UP001139333">
    <property type="component" value="Unassembled WGS sequence"/>
</dbReference>
<organism evidence="2 3">
    <name type="scientific">Shewanella gaetbuli</name>
    <dbReference type="NCBI Taxonomy" id="220752"/>
    <lineage>
        <taxon>Bacteria</taxon>
        <taxon>Pseudomonadati</taxon>
        <taxon>Pseudomonadota</taxon>
        <taxon>Gammaproteobacteria</taxon>
        <taxon>Alteromonadales</taxon>
        <taxon>Shewanellaceae</taxon>
        <taxon>Shewanella</taxon>
    </lineage>
</organism>
<protein>
    <submittedName>
        <fullName evidence="2">DDE-type integrase/transposase/recombinase</fullName>
    </submittedName>
</protein>
<dbReference type="EMBL" id="JAKIKP010000016">
    <property type="protein sequence ID" value="MCL1144180.1"/>
    <property type="molecule type" value="Genomic_DNA"/>
</dbReference>
<proteinExistence type="predicted"/>
<dbReference type="InterPro" id="IPR032874">
    <property type="entry name" value="DDE_dom"/>
</dbReference>
<dbReference type="AlphaFoldDB" id="A0A9X1ZQE2"/>
<evidence type="ECO:0000313" key="3">
    <source>
        <dbReference type="Proteomes" id="UP001139333"/>
    </source>
</evidence>
<gene>
    <name evidence="2" type="ORF">L2672_15995</name>
</gene>
<name>A0A9X1ZQE2_9GAMM</name>
<reference evidence="2" key="1">
    <citation type="submission" date="2022-01" db="EMBL/GenBank/DDBJ databases">
        <title>Whole genome-based taxonomy of the Shewanellaceae.</title>
        <authorList>
            <person name="Martin-Rodriguez A.J."/>
        </authorList>
    </citation>
    <scope>NUCLEOTIDE SEQUENCE</scope>
    <source>
        <strain evidence="2">DSM 16422</strain>
    </source>
</reference>
<feature type="domain" description="DDE" evidence="1">
    <location>
        <begin position="2"/>
        <end position="49"/>
    </location>
</feature>
<comment type="caution">
    <text evidence="2">The sequence shown here is derived from an EMBL/GenBank/DDBJ whole genome shotgun (WGS) entry which is preliminary data.</text>
</comment>
<keyword evidence="3" id="KW-1185">Reference proteome</keyword>
<evidence type="ECO:0000259" key="1">
    <source>
        <dbReference type="Pfam" id="PF13610"/>
    </source>
</evidence>
<dbReference type="Pfam" id="PF13610">
    <property type="entry name" value="DDE_Tnp_IS240"/>
    <property type="match status" value="1"/>
</dbReference>